<dbReference type="PANTHER" id="PTHR45528:SF1">
    <property type="entry name" value="SENSOR HISTIDINE KINASE CPXA"/>
    <property type="match status" value="1"/>
</dbReference>
<dbReference type="Pfam" id="PF02518">
    <property type="entry name" value="HATPase_c"/>
    <property type="match status" value="1"/>
</dbReference>
<keyword evidence="4" id="KW-1003">Cell membrane</keyword>
<evidence type="ECO:0000313" key="18">
    <source>
        <dbReference type="Proteomes" id="UP000182692"/>
    </source>
</evidence>
<dbReference type="Pfam" id="PF00512">
    <property type="entry name" value="HisKA"/>
    <property type="match status" value="1"/>
</dbReference>
<dbReference type="STRING" id="1121869.SAMN03084138_01902"/>
<dbReference type="PROSITE" id="PS50109">
    <property type="entry name" value="HIS_KIN"/>
    <property type="match status" value="1"/>
</dbReference>
<evidence type="ECO:0000256" key="2">
    <source>
        <dbReference type="ARBA" id="ARBA00004651"/>
    </source>
</evidence>
<dbReference type="SMART" id="SM00388">
    <property type="entry name" value="HisKA"/>
    <property type="match status" value="1"/>
</dbReference>
<dbReference type="CDD" id="cd06225">
    <property type="entry name" value="HAMP"/>
    <property type="match status" value="1"/>
</dbReference>
<dbReference type="EC" id="2.7.13.3" evidence="3"/>
<dbReference type="PRINTS" id="PR00344">
    <property type="entry name" value="BCTRLSENSOR"/>
</dbReference>
<dbReference type="EMBL" id="FOWR01000012">
    <property type="protein sequence ID" value="SFP31917.1"/>
    <property type="molecule type" value="Genomic_DNA"/>
</dbReference>
<dbReference type="PANTHER" id="PTHR45528">
    <property type="entry name" value="SENSOR HISTIDINE KINASE CPXA"/>
    <property type="match status" value="1"/>
</dbReference>
<gene>
    <name evidence="17" type="ORF">SAMN03084138_01902</name>
</gene>
<dbReference type="SMART" id="SM00304">
    <property type="entry name" value="HAMP"/>
    <property type="match status" value="1"/>
</dbReference>
<dbReference type="OrthoDB" id="9804645at2"/>
<dbReference type="InterPro" id="IPR036097">
    <property type="entry name" value="HisK_dim/P_sf"/>
</dbReference>
<dbReference type="Gene3D" id="3.30.450.210">
    <property type="entry name" value="Two-component sensor protein CpxA, periplasmic domain"/>
    <property type="match status" value="1"/>
</dbReference>
<organism evidence="17 18">
    <name type="scientific">Enterovibrio norvegicus DSM 15893</name>
    <dbReference type="NCBI Taxonomy" id="1121869"/>
    <lineage>
        <taxon>Bacteria</taxon>
        <taxon>Pseudomonadati</taxon>
        <taxon>Pseudomonadota</taxon>
        <taxon>Gammaproteobacteria</taxon>
        <taxon>Vibrionales</taxon>
        <taxon>Vibrionaceae</taxon>
        <taxon>Enterovibrio</taxon>
    </lineage>
</organism>
<evidence type="ECO:0000256" key="8">
    <source>
        <dbReference type="ARBA" id="ARBA00022741"/>
    </source>
</evidence>
<dbReference type="SMART" id="SM00387">
    <property type="entry name" value="HATPase_c"/>
    <property type="match status" value="1"/>
</dbReference>
<dbReference type="AlphaFoldDB" id="A0A1I5PDD3"/>
<dbReference type="Proteomes" id="UP000182692">
    <property type="component" value="Unassembled WGS sequence"/>
</dbReference>
<evidence type="ECO:0000256" key="14">
    <source>
        <dbReference type="SAM" id="Phobius"/>
    </source>
</evidence>
<dbReference type="InterPro" id="IPR003660">
    <property type="entry name" value="HAMP_dom"/>
</dbReference>
<keyword evidence="5" id="KW-0597">Phosphoprotein</keyword>
<dbReference type="Gene3D" id="1.10.287.130">
    <property type="match status" value="1"/>
</dbReference>
<keyword evidence="12" id="KW-0902">Two-component regulatory system</keyword>
<evidence type="ECO:0000256" key="1">
    <source>
        <dbReference type="ARBA" id="ARBA00000085"/>
    </source>
</evidence>
<dbReference type="InterPro" id="IPR050398">
    <property type="entry name" value="HssS/ArlS-like"/>
</dbReference>
<dbReference type="InterPro" id="IPR005467">
    <property type="entry name" value="His_kinase_dom"/>
</dbReference>
<dbReference type="Pfam" id="PF00672">
    <property type="entry name" value="HAMP"/>
    <property type="match status" value="1"/>
</dbReference>
<evidence type="ECO:0000256" key="4">
    <source>
        <dbReference type="ARBA" id="ARBA00022475"/>
    </source>
</evidence>
<dbReference type="CDD" id="cd00082">
    <property type="entry name" value="HisKA"/>
    <property type="match status" value="1"/>
</dbReference>
<evidence type="ECO:0000256" key="13">
    <source>
        <dbReference type="ARBA" id="ARBA00023136"/>
    </source>
</evidence>
<dbReference type="GO" id="GO:0005524">
    <property type="term" value="F:ATP binding"/>
    <property type="evidence" value="ECO:0007669"/>
    <property type="project" value="UniProtKB-KW"/>
</dbReference>
<feature type="transmembrane region" description="Helical" evidence="14">
    <location>
        <begin position="174"/>
        <end position="195"/>
    </location>
</feature>
<dbReference type="InterPro" id="IPR003661">
    <property type="entry name" value="HisK_dim/P_dom"/>
</dbReference>
<evidence type="ECO:0000259" key="15">
    <source>
        <dbReference type="PROSITE" id="PS50109"/>
    </source>
</evidence>
<dbReference type="GeneID" id="35871430"/>
<dbReference type="InterPro" id="IPR004358">
    <property type="entry name" value="Sig_transdc_His_kin-like_C"/>
</dbReference>
<sequence length="465" mass="52386">MPSFLSKITFPRIKSLYGRIFATFWLTLLLVLIAVLAAQHSDPRQQRSLPDAVKAKYTELAEDISQDLTRKHGSLQSKLKKIQKKQPERAPRKLYFTGLEGEMLFNGHHGSSRVLKNFTSVADNPEAPMQRLYGRWMLAGPFVVSDGDEQALMYVGKLWREAPPFYVQILDRPFQLLLVTMVVSTPFLLWLAWAVSRPARRLQQAAERVAEGRFELDPSLEQGPQEFRQAGASFNQMVTALNQMVSGQQRLLSDISHELRSPLTRLRMANALAIRKQGESADLARIDTEAERMEQMIADLLSLSRMQLNSHAERDVFSLDDLWLTLMEDAEFEASQCDKRFSYQPLPNANIEGNGPLLCSALENVVRNAIKYANRQINVTFAVEGRNLLVEVSDDGDGVPPEMLEDIFRPFYRVSTARDRISGGTGLGLAITDSAMRQHNGRAEALLNEKGGLTIRLIFSLVTHS</sequence>
<dbReference type="Pfam" id="PF16527">
    <property type="entry name" value="CpxA_peri"/>
    <property type="match status" value="1"/>
</dbReference>
<feature type="domain" description="Histidine kinase" evidence="15">
    <location>
        <begin position="254"/>
        <end position="463"/>
    </location>
</feature>
<evidence type="ECO:0000256" key="9">
    <source>
        <dbReference type="ARBA" id="ARBA00022777"/>
    </source>
</evidence>
<evidence type="ECO:0000313" key="17">
    <source>
        <dbReference type="EMBL" id="SFP31917.1"/>
    </source>
</evidence>
<keyword evidence="7 14" id="KW-0812">Transmembrane</keyword>
<dbReference type="InterPro" id="IPR003594">
    <property type="entry name" value="HATPase_dom"/>
</dbReference>
<evidence type="ECO:0000256" key="7">
    <source>
        <dbReference type="ARBA" id="ARBA00022692"/>
    </source>
</evidence>
<keyword evidence="9 17" id="KW-0418">Kinase</keyword>
<evidence type="ECO:0000256" key="3">
    <source>
        <dbReference type="ARBA" id="ARBA00012438"/>
    </source>
</evidence>
<comment type="catalytic activity">
    <reaction evidence="1">
        <text>ATP + protein L-histidine = ADP + protein N-phospho-L-histidine.</text>
        <dbReference type="EC" id="2.7.13.3"/>
    </reaction>
</comment>
<evidence type="ECO:0000256" key="12">
    <source>
        <dbReference type="ARBA" id="ARBA00023012"/>
    </source>
</evidence>
<dbReference type="RefSeq" id="WP_074926732.1">
    <property type="nucleotide sequence ID" value="NZ_FOWR01000012.1"/>
</dbReference>
<keyword evidence="11 14" id="KW-1133">Transmembrane helix</keyword>
<evidence type="ECO:0000259" key="16">
    <source>
        <dbReference type="PROSITE" id="PS50885"/>
    </source>
</evidence>
<dbReference type="NCBIfam" id="NF007007">
    <property type="entry name" value="PRK09470.1"/>
    <property type="match status" value="1"/>
</dbReference>
<dbReference type="InterPro" id="IPR058125">
    <property type="entry name" value="CpxA"/>
</dbReference>
<evidence type="ECO:0000256" key="6">
    <source>
        <dbReference type="ARBA" id="ARBA00022679"/>
    </source>
</evidence>
<dbReference type="InterPro" id="IPR038515">
    <property type="entry name" value="CpxA_peri_sf"/>
</dbReference>
<dbReference type="SUPFAM" id="SSF47384">
    <property type="entry name" value="Homodimeric domain of signal transducing histidine kinase"/>
    <property type="match status" value="1"/>
</dbReference>
<protein>
    <recommendedName>
        <fullName evidence="3">histidine kinase</fullName>
        <ecNumber evidence="3">2.7.13.3</ecNumber>
    </recommendedName>
</protein>
<feature type="domain" description="HAMP" evidence="16">
    <location>
        <begin position="193"/>
        <end position="246"/>
    </location>
</feature>
<evidence type="ECO:0000256" key="10">
    <source>
        <dbReference type="ARBA" id="ARBA00022840"/>
    </source>
</evidence>
<dbReference type="GO" id="GO:0005886">
    <property type="term" value="C:plasma membrane"/>
    <property type="evidence" value="ECO:0007669"/>
    <property type="project" value="UniProtKB-SubCell"/>
</dbReference>
<dbReference type="SUPFAM" id="SSF55874">
    <property type="entry name" value="ATPase domain of HSP90 chaperone/DNA topoisomerase II/histidine kinase"/>
    <property type="match status" value="1"/>
</dbReference>
<evidence type="ECO:0000256" key="5">
    <source>
        <dbReference type="ARBA" id="ARBA00022553"/>
    </source>
</evidence>
<keyword evidence="13 14" id="KW-0472">Membrane</keyword>
<dbReference type="GO" id="GO:0000155">
    <property type="term" value="F:phosphorelay sensor kinase activity"/>
    <property type="evidence" value="ECO:0007669"/>
    <property type="project" value="InterPro"/>
</dbReference>
<accession>A0A1I5PDD3</accession>
<dbReference type="InterPro" id="IPR032404">
    <property type="entry name" value="CpxA_peri"/>
</dbReference>
<proteinExistence type="predicted"/>
<keyword evidence="6" id="KW-0808">Transferase</keyword>
<dbReference type="SUPFAM" id="SSF158472">
    <property type="entry name" value="HAMP domain-like"/>
    <property type="match status" value="1"/>
</dbReference>
<keyword evidence="10" id="KW-0067">ATP-binding</keyword>
<name>A0A1I5PDD3_9GAMM</name>
<reference evidence="17 18" key="1">
    <citation type="submission" date="2016-10" db="EMBL/GenBank/DDBJ databases">
        <authorList>
            <person name="de Groot N.N."/>
        </authorList>
    </citation>
    <scope>NUCLEOTIDE SEQUENCE [LARGE SCALE GENOMIC DNA]</scope>
    <source>
        <strain evidence="17 18">DSM 15893</strain>
    </source>
</reference>
<keyword evidence="8" id="KW-0547">Nucleotide-binding</keyword>
<dbReference type="Gene3D" id="3.30.565.10">
    <property type="entry name" value="Histidine kinase-like ATPase, C-terminal domain"/>
    <property type="match status" value="1"/>
</dbReference>
<dbReference type="InterPro" id="IPR036890">
    <property type="entry name" value="HATPase_C_sf"/>
</dbReference>
<dbReference type="PROSITE" id="PS50885">
    <property type="entry name" value="HAMP"/>
    <property type="match status" value="1"/>
</dbReference>
<dbReference type="FunFam" id="3.30.565.10:FF:000011">
    <property type="entry name" value="Sensor histidine kinase CpxA"/>
    <property type="match status" value="1"/>
</dbReference>
<comment type="subcellular location">
    <subcellularLocation>
        <location evidence="2">Cell membrane</location>
        <topology evidence="2">Multi-pass membrane protein</topology>
    </subcellularLocation>
</comment>
<evidence type="ECO:0000256" key="11">
    <source>
        <dbReference type="ARBA" id="ARBA00022989"/>
    </source>
</evidence>